<accession>A0A6G5AF32</accession>
<evidence type="ECO:0000313" key="1">
    <source>
        <dbReference type="EMBL" id="NIE49611.1"/>
    </source>
</evidence>
<name>A0A6G5AF32_RHIMP</name>
<reference evidence="1" key="1">
    <citation type="submission" date="2020-03" db="EMBL/GenBank/DDBJ databases">
        <title>A transcriptome and proteome of the tick Rhipicephalus microplus shaped by the genetic composition of its hosts and developmental stage.</title>
        <authorList>
            <person name="Garcia G.R."/>
            <person name="Ribeiro J.M.C."/>
            <person name="Maruyama S.R."/>
            <person name="Gardinasse L.G."/>
            <person name="Nelson K."/>
            <person name="Ferreira B.R."/>
            <person name="Andrade T.G."/>
            <person name="Santos I.K.F.M."/>
        </authorList>
    </citation>
    <scope>NUCLEOTIDE SEQUENCE</scope>
    <source>
        <strain evidence="1">NSGR</strain>
        <tissue evidence="1">Salivary glands</tissue>
    </source>
</reference>
<organism evidence="1">
    <name type="scientific">Rhipicephalus microplus</name>
    <name type="common">Cattle tick</name>
    <name type="synonym">Boophilus microplus</name>
    <dbReference type="NCBI Taxonomy" id="6941"/>
    <lineage>
        <taxon>Eukaryota</taxon>
        <taxon>Metazoa</taxon>
        <taxon>Ecdysozoa</taxon>
        <taxon>Arthropoda</taxon>
        <taxon>Chelicerata</taxon>
        <taxon>Arachnida</taxon>
        <taxon>Acari</taxon>
        <taxon>Parasitiformes</taxon>
        <taxon>Ixodida</taxon>
        <taxon>Ixodoidea</taxon>
        <taxon>Ixodidae</taxon>
        <taxon>Rhipicephalinae</taxon>
        <taxon>Rhipicephalus</taxon>
        <taxon>Boophilus</taxon>
    </lineage>
</organism>
<sequence length="131" mass="15072">MVELTFGDLPAFCQNVQGFLGNRAFSVVFLLLFRICIRQLCIPEFLGPVEYCCNLENEEARSDWKKMMRLVTPWTTAEITVNIPTMHSCASALFPQHLVEVLGTTMELCSKHHVLAATPENRQRQWQTKRQ</sequence>
<dbReference type="AlphaFoldDB" id="A0A6G5AF32"/>
<dbReference type="EMBL" id="GIKN01007338">
    <property type="protein sequence ID" value="NIE49611.1"/>
    <property type="molecule type" value="Transcribed_RNA"/>
</dbReference>
<protein>
    <submittedName>
        <fullName evidence="1">Uncharacterized protein</fullName>
    </submittedName>
</protein>
<proteinExistence type="predicted"/>